<evidence type="ECO:0000313" key="9">
    <source>
        <dbReference type="Proteomes" id="UP001595645"/>
    </source>
</evidence>
<evidence type="ECO:0000259" key="6">
    <source>
        <dbReference type="PROSITE" id="PS50043"/>
    </source>
</evidence>
<dbReference type="CDD" id="cd06170">
    <property type="entry name" value="LuxR_C_like"/>
    <property type="match status" value="1"/>
</dbReference>
<sequence>MFKVLVVDADELTRAGICSILRGSGSVEVAADTGCGQRGVELARRLRPDVVVMDVADLNGVRVARVLAREVPSARVLVFTASVAEECVYRSFDAGVSGFVRKGVASHELIEAIAVVASGDLILSPSVTRCVIDKFLQFDQERARSARGRVQLLTCREREVLAQVVQGLGNAEIARTLFVSEGAVKAHVSHMLTKLGCANRVQAAIIAHDSGLFPPEPATICV</sequence>
<dbReference type="InterPro" id="IPR000792">
    <property type="entry name" value="Tscrpt_reg_LuxR_C"/>
</dbReference>
<evidence type="ECO:0000259" key="7">
    <source>
        <dbReference type="PROSITE" id="PS50110"/>
    </source>
</evidence>
<dbReference type="SMART" id="SM00421">
    <property type="entry name" value="HTH_LUXR"/>
    <property type="match status" value="1"/>
</dbReference>
<organism evidence="8 9">
    <name type="scientific">Amycolatopsis speibonae</name>
    <dbReference type="NCBI Taxonomy" id="1450224"/>
    <lineage>
        <taxon>Bacteria</taxon>
        <taxon>Bacillati</taxon>
        <taxon>Actinomycetota</taxon>
        <taxon>Actinomycetes</taxon>
        <taxon>Pseudonocardiales</taxon>
        <taxon>Pseudonocardiaceae</taxon>
        <taxon>Amycolatopsis</taxon>
    </lineage>
</organism>
<dbReference type="InterPro" id="IPR058245">
    <property type="entry name" value="NreC/VraR/RcsB-like_REC"/>
</dbReference>
<proteinExistence type="predicted"/>
<evidence type="ECO:0000256" key="5">
    <source>
        <dbReference type="PROSITE-ProRule" id="PRU00169"/>
    </source>
</evidence>
<evidence type="ECO:0000256" key="4">
    <source>
        <dbReference type="ARBA" id="ARBA00023163"/>
    </source>
</evidence>
<accession>A0ABV7P3S3</accession>
<feature type="domain" description="Response regulatory" evidence="7">
    <location>
        <begin position="3"/>
        <end position="117"/>
    </location>
</feature>
<dbReference type="InterPro" id="IPR011006">
    <property type="entry name" value="CheY-like_superfamily"/>
</dbReference>
<dbReference type="PRINTS" id="PR00038">
    <property type="entry name" value="HTHLUXR"/>
</dbReference>
<dbReference type="PANTHER" id="PTHR43214">
    <property type="entry name" value="TWO-COMPONENT RESPONSE REGULATOR"/>
    <property type="match status" value="1"/>
</dbReference>
<dbReference type="EMBL" id="JBHRWK010000038">
    <property type="protein sequence ID" value="MFC3452594.1"/>
    <property type="molecule type" value="Genomic_DNA"/>
</dbReference>
<dbReference type="SMART" id="SM00448">
    <property type="entry name" value="REC"/>
    <property type="match status" value="1"/>
</dbReference>
<gene>
    <name evidence="8" type="ORF">ACFOSH_24410</name>
</gene>
<dbReference type="PANTHER" id="PTHR43214:SF24">
    <property type="entry name" value="TRANSCRIPTIONAL REGULATORY PROTEIN NARL-RELATED"/>
    <property type="match status" value="1"/>
</dbReference>
<dbReference type="SUPFAM" id="SSF46894">
    <property type="entry name" value="C-terminal effector domain of the bipartite response regulators"/>
    <property type="match status" value="1"/>
</dbReference>
<dbReference type="Gene3D" id="3.40.50.2300">
    <property type="match status" value="1"/>
</dbReference>
<dbReference type="PROSITE" id="PS50043">
    <property type="entry name" value="HTH_LUXR_2"/>
    <property type="match status" value="1"/>
</dbReference>
<evidence type="ECO:0000256" key="3">
    <source>
        <dbReference type="ARBA" id="ARBA00023125"/>
    </source>
</evidence>
<dbReference type="PROSITE" id="PS50110">
    <property type="entry name" value="RESPONSE_REGULATORY"/>
    <property type="match status" value="1"/>
</dbReference>
<name>A0ABV7P3S3_9PSEU</name>
<evidence type="ECO:0000256" key="2">
    <source>
        <dbReference type="ARBA" id="ARBA00023015"/>
    </source>
</evidence>
<keyword evidence="9" id="KW-1185">Reference proteome</keyword>
<feature type="domain" description="HTH luxR-type" evidence="6">
    <location>
        <begin position="146"/>
        <end position="211"/>
    </location>
</feature>
<keyword evidence="1 5" id="KW-0597">Phosphoprotein</keyword>
<comment type="caution">
    <text evidence="8">The sequence shown here is derived from an EMBL/GenBank/DDBJ whole genome shotgun (WGS) entry which is preliminary data.</text>
</comment>
<reference evidence="9" key="1">
    <citation type="journal article" date="2019" name="Int. J. Syst. Evol. Microbiol.">
        <title>The Global Catalogue of Microorganisms (GCM) 10K type strain sequencing project: providing services to taxonomists for standard genome sequencing and annotation.</title>
        <authorList>
            <consortium name="The Broad Institute Genomics Platform"/>
            <consortium name="The Broad Institute Genome Sequencing Center for Infectious Disease"/>
            <person name="Wu L."/>
            <person name="Ma J."/>
        </authorList>
    </citation>
    <scope>NUCLEOTIDE SEQUENCE [LARGE SCALE GENOMIC DNA]</scope>
    <source>
        <strain evidence="9">CGMCC 4.7676</strain>
    </source>
</reference>
<keyword evidence="3" id="KW-0238">DNA-binding</keyword>
<feature type="modified residue" description="4-aspartylphosphate" evidence="5">
    <location>
        <position position="54"/>
    </location>
</feature>
<dbReference type="Pfam" id="PF00072">
    <property type="entry name" value="Response_reg"/>
    <property type="match status" value="1"/>
</dbReference>
<dbReference type="InterPro" id="IPR016032">
    <property type="entry name" value="Sig_transdc_resp-reg_C-effctor"/>
</dbReference>
<dbReference type="SUPFAM" id="SSF52172">
    <property type="entry name" value="CheY-like"/>
    <property type="match status" value="1"/>
</dbReference>
<evidence type="ECO:0000256" key="1">
    <source>
        <dbReference type="ARBA" id="ARBA00022553"/>
    </source>
</evidence>
<dbReference type="InterPro" id="IPR001789">
    <property type="entry name" value="Sig_transdc_resp-reg_receiver"/>
</dbReference>
<dbReference type="Pfam" id="PF00196">
    <property type="entry name" value="GerE"/>
    <property type="match status" value="1"/>
</dbReference>
<keyword evidence="2" id="KW-0805">Transcription regulation</keyword>
<protein>
    <submittedName>
        <fullName evidence="8">LuxR C-terminal-related transcriptional regulator</fullName>
    </submittedName>
</protein>
<dbReference type="InterPro" id="IPR039420">
    <property type="entry name" value="WalR-like"/>
</dbReference>
<dbReference type="Proteomes" id="UP001595645">
    <property type="component" value="Unassembled WGS sequence"/>
</dbReference>
<dbReference type="RefSeq" id="WP_378241369.1">
    <property type="nucleotide sequence ID" value="NZ_JBHRWK010000038.1"/>
</dbReference>
<dbReference type="CDD" id="cd17535">
    <property type="entry name" value="REC_NarL-like"/>
    <property type="match status" value="1"/>
</dbReference>
<keyword evidence="4" id="KW-0804">Transcription</keyword>
<evidence type="ECO:0000313" key="8">
    <source>
        <dbReference type="EMBL" id="MFC3452594.1"/>
    </source>
</evidence>